<dbReference type="InterPro" id="IPR036291">
    <property type="entry name" value="NAD(P)-bd_dom_sf"/>
</dbReference>
<dbReference type="InterPro" id="IPR002347">
    <property type="entry name" value="SDR_fam"/>
</dbReference>
<dbReference type="PRINTS" id="PR00081">
    <property type="entry name" value="GDHRDH"/>
</dbReference>
<gene>
    <name evidence="2" type="ORF">SAMN06265218_11931</name>
</gene>
<dbReference type="PANTHER" id="PTHR42760:SF40">
    <property type="entry name" value="3-OXOACYL-[ACYL-CARRIER-PROTEIN] REDUCTASE, CHLOROPLASTIC"/>
    <property type="match status" value="1"/>
</dbReference>
<proteinExistence type="inferred from homology"/>
<dbReference type="PANTHER" id="PTHR42760">
    <property type="entry name" value="SHORT-CHAIN DEHYDROGENASES/REDUCTASES FAMILY MEMBER"/>
    <property type="match status" value="1"/>
</dbReference>
<comment type="similarity">
    <text evidence="1">Belongs to the short-chain dehydrogenases/reductases (SDR) family.</text>
</comment>
<dbReference type="Gene3D" id="3.40.50.720">
    <property type="entry name" value="NAD(P)-binding Rossmann-like Domain"/>
    <property type="match status" value="1"/>
</dbReference>
<evidence type="ECO:0000256" key="1">
    <source>
        <dbReference type="ARBA" id="ARBA00006484"/>
    </source>
</evidence>
<dbReference type="SUPFAM" id="SSF51735">
    <property type="entry name" value="NAD(P)-binding Rossmann-fold domains"/>
    <property type="match status" value="1"/>
</dbReference>
<dbReference type="EMBL" id="FXTH01000019">
    <property type="protein sequence ID" value="SMO87846.1"/>
    <property type="molecule type" value="Genomic_DNA"/>
</dbReference>
<organism evidence="2 3">
    <name type="scientific">Fodinibius sediminis</name>
    <dbReference type="NCBI Taxonomy" id="1214077"/>
    <lineage>
        <taxon>Bacteria</taxon>
        <taxon>Pseudomonadati</taxon>
        <taxon>Balneolota</taxon>
        <taxon>Balneolia</taxon>
        <taxon>Balneolales</taxon>
        <taxon>Balneolaceae</taxon>
        <taxon>Fodinibius</taxon>
    </lineage>
</organism>
<protein>
    <submittedName>
        <fullName evidence="2">NAD(P)-dependent dehydrogenase, short-chain alcohol dehydrogenase family</fullName>
    </submittedName>
</protein>
<accession>A0A521EV87</accession>
<dbReference type="Pfam" id="PF13561">
    <property type="entry name" value="adh_short_C2"/>
    <property type="match status" value="1"/>
</dbReference>
<dbReference type="RefSeq" id="WP_221930091.1">
    <property type="nucleotide sequence ID" value="NZ_FXTH01000019.1"/>
</dbReference>
<evidence type="ECO:0000313" key="3">
    <source>
        <dbReference type="Proteomes" id="UP000317593"/>
    </source>
</evidence>
<dbReference type="GO" id="GO:0030497">
    <property type="term" value="P:fatty acid elongation"/>
    <property type="evidence" value="ECO:0007669"/>
    <property type="project" value="TreeGrafter"/>
</dbReference>
<reference evidence="2 3" key="1">
    <citation type="submission" date="2017-05" db="EMBL/GenBank/DDBJ databases">
        <authorList>
            <person name="Varghese N."/>
            <person name="Submissions S."/>
        </authorList>
    </citation>
    <scope>NUCLEOTIDE SEQUENCE [LARGE SCALE GENOMIC DNA]</scope>
    <source>
        <strain evidence="2 3">DSM 21194</strain>
    </source>
</reference>
<keyword evidence="3" id="KW-1185">Reference proteome</keyword>
<dbReference type="GO" id="GO:0016616">
    <property type="term" value="F:oxidoreductase activity, acting on the CH-OH group of donors, NAD or NADP as acceptor"/>
    <property type="evidence" value="ECO:0007669"/>
    <property type="project" value="TreeGrafter"/>
</dbReference>
<dbReference type="PRINTS" id="PR00080">
    <property type="entry name" value="SDRFAMILY"/>
</dbReference>
<evidence type="ECO:0000313" key="2">
    <source>
        <dbReference type="EMBL" id="SMO87846.1"/>
    </source>
</evidence>
<dbReference type="Proteomes" id="UP000317593">
    <property type="component" value="Unassembled WGS sequence"/>
</dbReference>
<dbReference type="AlphaFoldDB" id="A0A521EV87"/>
<dbReference type="FunFam" id="3.40.50.720:FF:000084">
    <property type="entry name" value="Short-chain dehydrogenase reductase"/>
    <property type="match status" value="1"/>
</dbReference>
<sequence>MRKHYELRVDSKVVLVTGGYGYLGKAIVKSLSGHGATVYVLGRNKQKFQNSFNEVPSKEIYFQQCDVSETSSIRQALEIVSTSEGVIDVLINNAFYSAGQSPESMTDEEWTIGIDGTLSSVFRCIREIIPYFKKQKYGNIINVSSMYGMIAPNFDVYEETPQFLNPPNYGAAKAGILQLSRYYASYLGKYKVTVNSVTPGAFPSDEVQKNDGFINNLSKQTFLGRIGQPEDLAGLFTFLSSDAANYITGQNFVVDGGWTTK</sequence>
<name>A0A521EV87_9BACT</name>